<evidence type="ECO:0000313" key="6">
    <source>
        <dbReference type="EMBL" id="SDK41505.1"/>
    </source>
</evidence>
<dbReference type="AlphaFoldDB" id="A0A1G9BRB3"/>
<keyword evidence="7" id="KW-1185">Reference proteome</keyword>
<dbReference type="GO" id="GO:0000976">
    <property type="term" value="F:transcription cis-regulatory region binding"/>
    <property type="evidence" value="ECO:0007669"/>
    <property type="project" value="TreeGrafter"/>
</dbReference>
<dbReference type="STRING" id="492660.SAMN05192566_1284"/>
<dbReference type="Proteomes" id="UP000198629">
    <property type="component" value="Unassembled WGS sequence"/>
</dbReference>
<dbReference type="PROSITE" id="PS50977">
    <property type="entry name" value="HTH_TETR_2"/>
    <property type="match status" value="1"/>
</dbReference>
<keyword evidence="1" id="KW-0805">Transcription regulation</keyword>
<dbReference type="GO" id="GO:0003700">
    <property type="term" value="F:DNA-binding transcription factor activity"/>
    <property type="evidence" value="ECO:0007669"/>
    <property type="project" value="TreeGrafter"/>
</dbReference>
<dbReference type="SUPFAM" id="SSF48498">
    <property type="entry name" value="Tetracyclin repressor-like, C-terminal domain"/>
    <property type="match status" value="1"/>
</dbReference>
<evidence type="ECO:0000259" key="5">
    <source>
        <dbReference type="PROSITE" id="PS50977"/>
    </source>
</evidence>
<dbReference type="PANTHER" id="PTHR30055:SF240">
    <property type="entry name" value="HTH-TYPE TRANSCRIPTIONAL REGULATOR ACRR"/>
    <property type="match status" value="1"/>
</dbReference>
<evidence type="ECO:0000256" key="4">
    <source>
        <dbReference type="PROSITE-ProRule" id="PRU00335"/>
    </source>
</evidence>
<keyword evidence="2 4" id="KW-0238">DNA-binding</keyword>
<keyword evidence="3" id="KW-0804">Transcription</keyword>
<proteinExistence type="predicted"/>
<name>A0A1G9BRB3_9PROT</name>
<dbReference type="InterPro" id="IPR036271">
    <property type="entry name" value="Tet_transcr_reg_TetR-rel_C_sf"/>
</dbReference>
<dbReference type="SUPFAM" id="SSF46689">
    <property type="entry name" value="Homeodomain-like"/>
    <property type="match status" value="1"/>
</dbReference>
<feature type="DNA-binding region" description="H-T-H motif" evidence="4">
    <location>
        <begin position="33"/>
        <end position="52"/>
    </location>
</feature>
<dbReference type="PANTHER" id="PTHR30055">
    <property type="entry name" value="HTH-TYPE TRANSCRIPTIONAL REGULATOR RUTR"/>
    <property type="match status" value="1"/>
</dbReference>
<dbReference type="Gene3D" id="1.10.357.10">
    <property type="entry name" value="Tetracycline Repressor, domain 2"/>
    <property type="match status" value="1"/>
</dbReference>
<dbReference type="RefSeq" id="WP_091471299.1">
    <property type="nucleotide sequence ID" value="NZ_FNFX01000002.1"/>
</dbReference>
<accession>A0A1G9BRB3</accession>
<organism evidence="6 7">
    <name type="scientific">Methylophilus rhizosphaerae</name>
    <dbReference type="NCBI Taxonomy" id="492660"/>
    <lineage>
        <taxon>Bacteria</taxon>
        <taxon>Pseudomonadati</taxon>
        <taxon>Pseudomonadota</taxon>
        <taxon>Betaproteobacteria</taxon>
        <taxon>Nitrosomonadales</taxon>
        <taxon>Methylophilaceae</taxon>
        <taxon>Methylophilus</taxon>
    </lineage>
</organism>
<dbReference type="InterPro" id="IPR009057">
    <property type="entry name" value="Homeodomain-like_sf"/>
</dbReference>
<sequence>MARKTKEDAQKTRDQILDAAEHVFYRNGFTITTMAEIAEAAQLSRGAVYGHYKGKQEVATAMAERVIQAASPFQQQPALSALLNLKEYCLQEIRSYIEPSSIQRVLFFLYTGIDDSPELLHLRFTWEKKRIAQIDSLLRQAIAQKELSAEVDFDLISLYCQSIIEGVFSIIYFGSLSEAQRWQRAEQLCEYGLQRLSMPLSRP</sequence>
<dbReference type="InterPro" id="IPR001647">
    <property type="entry name" value="HTH_TetR"/>
</dbReference>
<feature type="domain" description="HTH tetR-type" evidence="5">
    <location>
        <begin position="10"/>
        <end position="70"/>
    </location>
</feature>
<evidence type="ECO:0000313" key="7">
    <source>
        <dbReference type="Proteomes" id="UP000198629"/>
    </source>
</evidence>
<evidence type="ECO:0000256" key="2">
    <source>
        <dbReference type="ARBA" id="ARBA00023125"/>
    </source>
</evidence>
<dbReference type="PRINTS" id="PR00455">
    <property type="entry name" value="HTHTETR"/>
</dbReference>
<dbReference type="InterPro" id="IPR050109">
    <property type="entry name" value="HTH-type_TetR-like_transc_reg"/>
</dbReference>
<gene>
    <name evidence="6" type="ORF">SAMN05192566_1284</name>
</gene>
<dbReference type="EMBL" id="FNFX01000002">
    <property type="protein sequence ID" value="SDK41505.1"/>
    <property type="molecule type" value="Genomic_DNA"/>
</dbReference>
<dbReference type="OrthoDB" id="5816932at2"/>
<evidence type="ECO:0000256" key="3">
    <source>
        <dbReference type="ARBA" id="ARBA00023163"/>
    </source>
</evidence>
<protein>
    <submittedName>
        <fullName evidence="6">Transcriptional regulator, TetR family</fullName>
    </submittedName>
</protein>
<dbReference type="Pfam" id="PF00440">
    <property type="entry name" value="TetR_N"/>
    <property type="match status" value="1"/>
</dbReference>
<evidence type="ECO:0000256" key="1">
    <source>
        <dbReference type="ARBA" id="ARBA00023015"/>
    </source>
</evidence>
<reference evidence="7" key="1">
    <citation type="submission" date="2016-10" db="EMBL/GenBank/DDBJ databases">
        <authorList>
            <person name="Varghese N."/>
            <person name="Submissions S."/>
        </authorList>
    </citation>
    <scope>NUCLEOTIDE SEQUENCE [LARGE SCALE GENOMIC DNA]</scope>
    <source>
        <strain evidence="7">CBMB127</strain>
    </source>
</reference>